<sequence>MEVQMKGSGYNDAAYPCIVQYILFPPHVVIGPGSADKDSISEDETDEGTVDGENGVEDNETTGDFQIVMEVWIEPQCGYAQMNSRKKAAYMHSCEYHQLPEVISKVDKECINALLTLEHLSLMCQVLPPSNDIPCNQQQTGLSGNQPTSSNVNNNCNNNISLNKTTTRRATYPEISENALIDNRIRSMQFDFDTLGILSKCQQAELLFSMFADDVKDQLQEENNANGILMEGLLNHIQNLHNKELILSATDSNRFTKMLAARHREEESKFFFCNYEIERNSKPMLYPRWRCFIKGISVTHVIVTLIPASENDVHLMTYPEEEIDRHVLTTPVFEHQQDDSTSEQLDYKQLEVYGDNRELLPSADASSIQIASDILESNELDYFKNALAFSSPKTTDTYEKSLPSTVENTKRGLILPIYVYDCSLALLIDALIEKLERPRFKDIYHNHTYRMNEQLHEDFINLKSADTTKPSSPEPKSEDSDNIPNDQRNLTEHCKVLSLAHCHSYVVAVYKSLVLQQPLNYDDMDAAVEQCEECLIEINITDYLRAVCQHLRTPDNEGTPCSEMRNMHNLIKDKFKKIINVAFKQVPVHPDFYYCLPSWKNDKLADAVPQASSDSDDEVRFNSEAINGKLCSSMKKVNHIGTIMWSGNGMHERSKLSKSSDSTDSFISDLQMDAEHDHDQPLFLQLNCSIHSKSSFSSTAVKLLPTCFTEITQKLDDYNLKDCGASSGLKITLDIICLNLPKEVLEVSIQNTPSGLRTTSYSSESSMRGGPDNNENSFDRLQTAEGEHMHEGMANLPSHQYAAVSNLVEEIHWLLRDETAAVLLDKSSPTEETLNFVAKHVANSNNRTSCYMDKVPLHFVFSSDNSLPKFMEELKKLTIDRYCIRQGGNLFYFVKKTLNTNNIICVDDIQQTSFKDGSAEKLLDDDNSVFIGDDLQVPTSVRVKKQDSGDPPGYHSEISSIGDNQVGTDDGYEGDSSDSEDDCQWLIDLDHRRDLLPNFWLILRVQDGHVNVYFHCRFLELTSSEVDRYQQVQKTAVLQIKAICQRVNQYLLLRDLHDKRMCDQLLEPESIEDHTWKNAENNSESSSLPLQNQNSNATNVSPGMFRCPIVWEVPFCLHHRLKTGPGKTGMSRGIKALQAVLNRFSVNNRSNMFVYQESNGNVFYLRLHERTSDDRPLQSSKLSESDERLMVSRSSSVASLSQAKSLGISTDQSSSSSTSAMDLLRPRVRSFGERESDILNKSGDSIVLMVHGISEAGPEVRCELVQVLQNRLDDAVLEVLSVMLARNPMCKLTPSDVHFIQRQYRAPESVIQLSVQQCCLRHMGALGYYLRQNILQFLYTPKYIDTRAHSHFQDYSQSDGSSKRVPESDIFLYNQSHSSGSRGIACIAIAIVNEKGEIIATENENVFDSMFPICPEIRDFEEIVSTDVYWGQNCDKNESQELSKAYIEFRIWKQGRVNLESLVQKLKAAVRHANWDLITEYNFLPTPLAEPLYENSEDIDEADVRNNPLELNGYELGEKGKLRRVYQTTMAYWFQFALDLSAPAIKKHVVILERRHSLQVILKELQNLVHSHALDTTARTFVQWSRQPFIDNRLTQDELLLSKTLENADGNVKWLSKASEQESSDDLIFLPCDVTQEQSEMYVRSILIARNFNQWKASFSNRIESEQLIPKDQKLLQKFNPLILEKTFVPRQRLLLAKIQNQHIILYMYNWSKERSEKLIKQVTNLGLWLSSRSNIYSNIIMQKLGIFHHQPIRNYEQEEHNHSQYYHISDMESLAKFPNVGHADNKEWQRISSRAQTGKGAMPFSWNHMMGQVMRDAKPCGQYPPNTTDPVVKAAYDFQELRHKEKKSKDDLNKLHTMWQSRGAVPNIPISLATLNTFKQHSRLIHYCHTPLLFLPTWRLQSAATRDHSLTPPPLHLPLNAQQRSRSTSDASMKKIVSKWHTEICELMLSEYKQYLQVLGFNPIQIESQQKIEEVSILNQAFYLKKSMLGGVLLFEIHLAEPFFIVKLRVIECSRLQAKSSSALVNQFMLSFVDVCDKIKINMHLHSFTYDFHLRCIHSYIAGNCQWSLKHGYHLTNFLDDFNKYYSKAPNYARNLIYSGVVTVNNLVTPAHTLYQYLLSHEKTYDMQVFSMSDDSDDTQQSEYVLVRLQSTPLLSYHDAQDIKYTDDFDVALIVTWLEQFSQPDSRDITLKYYLMLTSKRELYPKREVESNNKIGKFRTVYSVVKSMTNSQMDSLSESSPVSTNSPSLGKQVKSELLSSSSDLHAEITNTKWDANAPESLSSVRDYEGLEAKSLKEDMQSPMAPTPPPVPESPLAPNILNSTMSYSNLTQIRQESINYLGYYSSHEQLMQQLIMSQANAARRHISNMIEQGALHCRTHLLWNRLLENRSTLTYAEFTELRSLACVEPLSRLDPRLNPLVNQPIVWYQSLAKLLQNKYQEYHKQFNAPDGNITHHLILHPNYVQAFMMLTIDMHTSRGELYAVYRKTEGTISTPFTVGDIYSLIEDFVNACCFHLWVGLCS</sequence>
<proteinExistence type="predicted"/>
<accession>A0AAJ6YG63</accession>
<evidence type="ECO:0000313" key="2">
    <source>
        <dbReference type="Proteomes" id="UP000695007"/>
    </source>
</evidence>
<feature type="region of interest" description="Disordered" evidence="1">
    <location>
        <begin position="754"/>
        <end position="778"/>
    </location>
</feature>
<feature type="compositionally biased region" description="Acidic residues" evidence="1">
    <location>
        <begin position="970"/>
        <end position="979"/>
    </location>
</feature>
<name>A0AAJ6YG63_9HYME</name>
<gene>
    <name evidence="3" type="primary">LOC105361867</name>
</gene>
<feature type="region of interest" description="Disordered" evidence="1">
    <location>
        <begin position="2233"/>
        <end position="2252"/>
    </location>
</feature>
<feature type="region of interest" description="Disordered" evidence="1">
    <location>
        <begin position="1912"/>
        <end position="1931"/>
    </location>
</feature>
<reference evidence="3" key="1">
    <citation type="submission" date="2025-08" db="UniProtKB">
        <authorList>
            <consortium name="RefSeq"/>
        </authorList>
    </citation>
    <scope>IDENTIFICATION</scope>
</reference>
<feature type="compositionally biased region" description="Acidic residues" evidence="1">
    <location>
        <begin position="41"/>
        <end position="61"/>
    </location>
</feature>
<feature type="compositionally biased region" description="Polar residues" evidence="1">
    <location>
        <begin position="1921"/>
        <end position="1931"/>
    </location>
</feature>
<dbReference type="PANTHER" id="PTHR14918:SF3">
    <property type="entry name" value="KICSTOR COMPLEX PROTEIN SZT2"/>
    <property type="match status" value="1"/>
</dbReference>
<dbReference type="GeneID" id="105361867"/>
<dbReference type="InterPro" id="IPR033228">
    <property type="entry name" value="SZT2"/>
</dbReference>
<feature type="compositionally biased region" description="Low complexity" evidence="1">
    <location>
        <begin position="2236"/>
        <end position="2250"/>
    </location>
</feature>
<dbReference type="KEGG" id="csol:105361867"/>
<feature type="region of interest" description="Disordered" evidence="1">
    <location>
        <begin position="34"/>
        <end position="61"/>
    </location>
</feature>
<evidence type="ECO:0000313" key="3">
    <source>
        <dbReference type="RefSeq" id="XP_011497451.1"/>
    </source>
</evidence>
<feature type="region of interest" description="Disordered" evidence="1">
    <location>
        <begin position="941"/>
        <end position="979"/>
    </location>
</feature>
<protein>
    <submittedName>
        <fullName evidence="3">Protein SZT2-like isoform X1</fullName>
    </submittedName>
</protein>
<feature type="compositionally biased region" description="Polar residues" evidence="1">
    <location>
        <begin position="957"/>
        <end position="967"/>
    </location>
</feature>
<organism evidence="2 3">
    <name type="scientific">Ceratosolen solmsi marchali</name>
    <dbReference type="NCBI Taxonomy" id="326594"/>
    <lineage>
        <taxon>Eukaryota</taxon>
        <taxon>Metazoa</taxon>
        <taxon>Ecdysozoa</taxon>
        <taxon>Arthropoda</taxon>
        <taxon>Hexapoda</taxon>
        <taxon>Insecta</taxon>
        <taxon>Pterygota</taxon>
        <taxon>Neoptera</taxon>
        <taxon>Endopterygota</taxon>
        <taxon>Hymenoptera</taxon>
        <taxon>Apocrita</taxon>
        <taxon>Proctotrupomorpha</taxon>
        <taxon>Chalcidoidea</taxon>
        <taxon>Agaonidae</taxon>
        <taxon>Agaoninae</taxon>
        <taxon>Ceratosolen</taxon>
    </lineage>
</organism>
<dbReference type="GO" id="GO:0005777">
    <property type="term" value="C:peroxisome"/>
    <property type="evidence" value="ECO:0007669"/>
    <property type="project" value="InterPro"/>
</dbReference>
<feature type="compositionally biased region" description="Polar residues" evidence="1">
    <location>
        <begin position="754"/>
        <end position="766"/>
    </location>
</feature>
<dbReference type="Proteomes" id="UP000695007">
    <property type="component" value="Unplaced"/>
</dbReference>
<keyword evidence="2" id="KW-1185">Reference proteome</keyword>
<dbReference type="PANTHER" id="PTHR14918">
    <property type="entry name" value="KICSTOR COMPLEX PROTEIN SZT2"/>
    <property type="match status" value="1"/>
</dbReference>
<evidence type="ECO:0000256" key="1">
    <source>
        <dbReference type="SAM" id="MobiDB-lite"/>
    </source>
</evidence>
<dbReference type="RefSeq" id="XP_011497451.1">
    <property type="nucleotide sequence ID" value="XM_011499149.1"/>
</dbReference>
<feature type="region of interest" description="Disordered" evidence="1">
    <location>
        <begin position="464"/>
        <end position="487"/>
    </location>
</feature>